<evidence type="ECO:0000313" key="2">
    <source>
        <dbReference type="EMBL" id="SHO33359.1"/>
    </source>
</evidence>
<feature type="domain" description="YspA cpYpsA-related SLOG" evidence="1">
    <location>
        <begin position="3"/>
        <end position="63"/>
    </location>
</feature>
<name>A0A1M7XUJ3_9VIRU</name>
<evidence type="ECO:0000259" key="1">
    <source>
        <dbReference type="Pfam" id="PF10686"/>
    </source>
</evidence>
<sequence>MSRVLVCGDRNWSDRKFLEDYLDKINIDTLIQGDCSGADIMAKDYAERKKIACLSFPALWNEYGNRAGPIRNALMLEEGKPDFVVAFHDDMENSKGSKDMKNKAKKAGLPVVVASHERIYLA</sequence>
<dbReference type="Proteomes" id="UP000201465">
    <property type="component" value="Segment"/>
</dbReference>
<proteinExistence type="predicted"/>
<keyword evidence="3" id="KW-1185">Reference proteome</keyword>
<gene>
    <name evidence="2" type="ORF">BQ3484_291</name>
</gene>
<dbReference type="Pfam" id="PF10686">
    <property type="entry name" value="YAcAr"/>
    <property type="match status" value="1"/>
</dbReference>
<evidence type="ECO:0000313" key="3">
    <source>
        <dbReference type="Proteomes" id="UP000201465"/>
    </source>
</evidence>
<reference evidence="2 3" key="1">
    <citation type="submission" date="2016-11" db="EMBL/GenBank/DDBJ databases">
        <authorList>
            <consortium name="Urmite Genomes"/>
        </authorList>
    </citation>
    <scope>NUCLEOTIDE SEQUENCE [LARGE SCALE GENOMIC DNA]</scope>
    <source>
        <strain evidence="2 3">A11</strain>
    </source>
</reference>
<organism evidence="2 3">
    <name type="scientific">Cedratvirus A11</name>
    <dbReference type="NCBI Taxonomy" id="1903266"/>
    <lineage>
        <taxon>Viruses</taxon>
        <taxon>Pithoviruses</taxon>
        <taxon>Orthocedratvirinae</taxon>
        <taxon>Alphacedratvirus</taxon>
        <taxon>Alphacedratvirus aljazairmassiliense</taxon>
    </lineage>
</organism>
<dbReference type="OrthoDB" id="13008at10239"/>
<protein>
    <recommendedName>
        <fullName evidence="1">YspA cpYpsA-related SLOG domain-containing protein</fullName>
    </recommendedName>
</protein>
<dbReference type="KEGG" id="vg:30523253"/>
<dbReference type="EMBL" id="LT671577">
    <property type="protein sequence ID" value="SHO33359.1"/>
    <property type="molecule type" value="Genomic_DNA"/>
</dbReference>
<dbReference type="InterPro" id="IPR019627">
    <property type="entry name" value="YAcAr"/>
</dbReference>
<dbReference type="RefSeq" id="YP_009329231.1">
    <property type="nucleotide sequence ID" value="NC_032108.1"/>
</dbReference>
<accession>A0A1M7XUJ3</accession>
<dbReference type="GeneID" id="30523253"/>